<reference evidence="1 2" key="1">
    <citation type="submission" date="2022-03" db="EMBL/GenBank/DDBJ databases">
        <title>Taxonomic description of new species and reclassification of some bacterial strains.</title>
        <authorList>
            <person name="Ndongo S."/>
        </authorList>
    </citation>
    <scope>NUCLEOTIDE SEQUENCE [LARGE SCALE GENOMIC DNA]</scope>
    <source>
        <strain evidence="1 2">Marseille-P6666</strain>
    </source>
</reference>
<keyword evidence="2" id="KW-1185">Reference proteome</keyword>
<gene>
    <name evidence="1" type="ORF">M8N44_04110</name>
</gene>
<accession>A0ABT0R6W1</accession>
<evidence type="ECO:0000313" key="2">
    <source>
        <dbReference type="Proteomes" id="UP001202031"/>
    </source>
</evidence>
<dbReference type="GeneID" id="84023027"/>
<sequence length="99" mass="11220">MSARTEHEKETILEAVRMAFDEFDDYEDIRRQAAEDESDFCLSISVKIPDGEQKVCVKVSGSIKKTAVANAWFEDDGQLKLDFDAESQAREIERNSKAS</sequence>
<dbReference type="EMBL" id="JAMGSI010000001">
    <property type="protein sequence ID" value="MCL6656502.1"/>
    <property type="molecule type" value="Genomic_DNA"/>
</dbReference>
<comment type="caution">
    <text evidence="1">The sequence shown here is derived from an EMBL/GenBank/DDBJ whole genome shotgun (WGS) entry which is preliminary data.</text>
</comment>
<dbReference type="Proteomes" id="UP001202031">
    <property type="component" value="Unassembled WGS sequence"/>
</dbReference>
<proteinExistence type="predicted"/>
<evidence type="ECO:0000313" key="1">
    <source>
        <dbReference type="EMBL" id="MCL6656502.1"/>
    </source>
</evidence>
<name>A0ABT0R6W1_9BACT</name>
<organism evidence="1 2">
    <name type="scientific">Akkermansia massiliensis</name>
    <dbReference type="NCBI Taxonomy" id="2927224"/>
    <lineage>
        <taxon>Bacteria</taxon>
        <taxon>Pseudomonadati</taxon>
        <taxon>Verrucomicrobiota</taxon>
        <taxon>Verrucomicrobiia</taxon>
        <taxon>Verrucomicrobiales</taxon>
        <taxon>Akkermansiaceae</taxon>
        <taxon>Akkermansia</taxon>
    </lineage>
</organism>
<dbReference type="RefSeq" id="WP_249853030.1">
    <property type="nucleotide sequence ID" value="NZ_JAMGSI010000001.1"/>
</dbReference>
<protein>
    <submittedName>
        <fullName evidence="1">Uncharacterized protein</fullName>
    </submittedName>
</protein>